<feature type="region of interest" description="Disordered" evidence="1">
    <location>
        <begin position="176"/>
        <end position="203"/>
    </location>
</feature>
<dbReference type="EMBL" id="FN653015">
    <property type="protein sequence ID" value="CBY20256.1"/>
    <property type="molecule type" value="Genomic_DNA"/>
</dbReference>
<feature type="transmembrane region" description="Helical" evidence="2">
    <location>
        <begin position="116"/>
        <end position="137"/>
    </location>
</feature>
<keyword evidence="2" id="KW-1133">Transmembrane helix</keyword>
<keyword evidence="4" id="KW-1185">Reference proteome</keyword>
<accession>E4WR75</accession>
<evidence type="ECO:0000256" key="2">
    <source>
        <dbReference type="SAM" id="Phobius"/>
    </source>
</evidence>
<feature type="transmembrane region" description="Helical" evidence="2">
    <location>
        <begin position="72"/>
        <end position="96"/>
    </location>
</feature>
<evidence type="ECO:0000313" key="4">
    <source>
        <dbReference type="Proteomes" id="UP000001307"/>
    </source>
</evidence>
<feature type="compositionally biased region" description="Basic and acidic residues" evidence="1">
    <location>
        <begin position="261"/>
        <end position="291"/>
    </location>
</feature>
<feature type="compositionally biased region" description="Basic and acidic residues" evidence="1">
    <location>
        <begin position="329"/>
        <end position="339"/>
    </location>
</feature>
<dbReference type="InParanoid" id="E4WR75"/>
<reference evidence="3" key="1">
    <citation type="journal article" date="2010" name="Science">
        <title>Plasticity of animal genome architecture unmasked by rapid evolution of a pelagic tunicate.</title>
        <authorList>
            <person name="Denoeud F."/>
            <person name="Henriet S."/>
            <person name="Mungpakdee S."/>
            <person name="Aury J.M."/>
            <person name="Da Silva C."/>
            <person name="Brinkmann H."/>
            <person name="Mikhaleva J."/>
            <person name="Olsen L.C."/>
            <person name="Jubin C."/>
            <person name="Canestro C."/>
            <person name="Bouquet J.M."/>
            <person name="Danks G."/>
            <person name="Poulain J."/>
            <person name="Campsteijn C."/>
            <person name="Adamski M."/>
            <person name="Cross I."/>
            <person name="Yadetie F."/>
            <person name="Muffato M."/>
            <person name="Louis A."/>
            <person name="Butcher S."/>
            <person name="Tsagkogeorga G."/>
            <person name="Konrad A."/>
            <person name="Singh S."/>
            <person name="Jensen M.F."/>
            <person name="Cong E.H."/>
            <person name="Eikeseth-Otteraa H."/>
            <person name="Noel B."/>
            <person name="Anthouard V."/>
            <person name="Porcel B.M."/>
            <person name="Kachouri-Lafond R."/>
            <person name="Nishino A."/>
            <person name="Ugolini M."/>
            <person name="Chourrout P."/>
            <person name="Nishida H."/>
            <person name="Aasland R."/>
            <person name="Huzurbazar S."/>
            <person name="Westhof E."/>
            <person name="Delsuc F."/>
            <person name="Lehrach H."/>
            <person name="Reinhardt R."/>
            <person name="Weissenbach J."/>
            <person name="Roy S.W."/>
            <person name="Artiguenave F."/>
            <person name="Postlethwait J.H."/>
            <person name="Manak J.R."/>
            <person name="Thompson E.M."/>
            <person name="Jaillon O."/>
            <person name="Du Pasquier L."/>
            <person name="Boudinot P."/>
            <person name="Liberles D.A."/>
            <person name="Volff J.N."/>
            <person name="Philippe H."/>
            <person name="Lenhard B."/>
            <person name="Roest Crollius H."/>
            <person name="Wincker P."/>
            <person name="Chourrout D."/>
        </authorList>
    </citation>
    <scope>NUCLEOTIDE SEQUENCE [LARGE SCALE GENOMIC DNA]</scope>
</reference>
<gene>
    <name evidence="3" type="ORF">GSOID_T00000243001</name>
</gene>
<feature type="region of interest" description="Disordered" evidence="1">
    <location>
        <begin position="231"/>
        <end position="291"/>
    </location>
</feature>
<feature type="transmembrane region" description="Helical" evidence="2">
    <location>
        <begin position="44"/>
        <end position="66"/>
    </location>
</feature>
<proteinExistence type="predicted"/>
<protein>
    <submittedName>
        <fullName evidence="3">Uncharacterized protein</fullName>
    </submittedName>
</protein>
<evidence type="ECO:0000256" key="1">
    <source>
        <dbReference type="SAM" id="MobiDB-lite"/>
    </source>
</evidence>
<evidence type="ECO:0000313" key="3">
    <source>
        <dbReference type="EMBL" id="CBY20256.1"/>
    </source>
</evidence>
<feature type="region of interest" description="Disordered" evidence="1">
    <location>
        <begin position="314"/>
        <end position="339"/>
    </location>
</feature>
<dbReference type="AlphaFoldDB" id="E4WR75"/>
<sequence length="410" mass="46257">MEIKNMNRLIFLTKRKINEERIKLKNLQLMRAKEIRRMNKTIDFILGIIGALYFILCSILGVAGISCESSCLLIHHASCAILSAMICSAVTCLYLIDDTNLSGFKRASESWQNNLIVFGSLLMTVCFCLSILGAYWVRNGIIRGAVIKSRVTSPTVISGTQKGKNYGMRIPEFEGRERMERGLSPHGRASQRNHLETRSVISFRPPSARQGAAYSRLENIDRPESRISIAYRAEGGTFDRSESRLSRRSLGPPRPPPPRSPRPESPRVETTDLSRLGSLDREMVRETSKRASMIEEETRKIKVEEAKKVLEEEARRSLEETQSNQSEFGSDKNDFFDKQQRIRFDPGTEKRIEPIAPPSMPVRIIHKDASVASFKHSTHHVPSGRITSGPSMDTLDNILYAAEEFSTAEI</sequence>
<name>E4WR75_OIKDI</name>
<organism evidence="3">
    <name type="scientific">Oikopleura dioica</name>
    <name type="common">Tunicate</name>
    <dbReference type="NCBI Taxonomy" id="34765"/>
    <lineage>
        <taxon>Eukaryota</taxon>
        <taxon>Metazoa</taxon>
        <taxon>Chordata</taxon>
        <taxon>Tunicata</taxon>
        <taxon>Appendicularia</taxon>
        <taxon>Copelata</taxon>
        <taxon>Oikopleuridae</taxon>
        <taxon>Oikopleura</taxon>
    </lineage>
</organism>
<keyword evidence="2" id="KW-0812">Transmembrane</keyword>
<dbReference type="Proteomes" id="UP000001307">
    <property type="component" value="Unassembled WGS sequence"/>
</dbReference>
<keyword evidence="2" id="KW-0472">Membrane</keyword>